<comment type="pathway">
    <text evidence="1 9">Cofactor biosynthesis; tetrahydrofolate biosynthesis; 5,6,7,8-tetrahydrofolate from 7,8-dihydrofolate: step 1/1.</text>
</comment>
<dbReference type="GO" id="GO:0005829">
    <property type="term" value="C:cytosol"/>
    <property type="evidence" value="ECO:0007669"/>
    <property type="project" value="TreeGrafter"/>
</dbReference>
<reference evidence="12 13" key="1">
    <citation type="submission" date="2014-01" db="EMBL/GenBank/DDBJ databases">
        <title>Actinotalea ferrariae CF5-4.</title>
        <authorList>
            <person name="Chen F."/>
            <person name="Li Y."/>
            <person name="Wang G."/>
        </authorList>
    </citation>
    <scope>NUCLEOTIDE SEQUENCE [LARGE SCALE GENOMIC DNA]</scope>
    <source>
        <strain evidence="12 13">CF5-4</strain>
    </source>
</reference>
<evidence type="ECO:0000313" key="12">
    <source>
        <dbReference type="EMBL" id="EYR62556.1"/>
    </source>
</evidence>
<dbReference type="SUPFAM" id="SSF53597">
    <property type="entry name" value="Dihydrofolate reductase-like"/>
    <property type="match status" value="1"/>
</dbReference>
<dbReference type="PROSITE" id="PS51330">
    <property type="entry name" value="DHFR_2"/>
    <property type="match status" value="1"/>
</dbReference>
<evidence type="ECO:0000256" key="2">
    <source>
        <dbReference type="ARBA" id="ARBA00009539"/>
    </source>
</evidence>
<keyword evidence="13" id="KW-1185">Reference proteome</keyword>
<keyword evidence="6 9" id="KW-0521">NADP</keyword>
<dbReference type="UniPathway" id="UPA00077">
    <property type="reaction ID" value="UER00158"/>
</dbReference>
<proteinExistence type="inferred from homology"/>
<comment type="function">
    <text evidence="8 9">Key enzyme in folate metabolism. Catalyzes an essential reaction for de novo glycine and purine synthesis, and for DNA precursor synthesis.</text>
</comment>
<dbReference type="EMBL" id="AXCW01000215">
    <property type="protein sequence ID" value="EYR62556.1"/>
    <property type="molecule type" value="Genomic_DNA"/>
</dbReference>
<dbReference type="PANTHER" id="PTHR48069:SF3">
    <property type="entry name" value="DIHYDROFOLATE REDUCTASE"/>
    <property type="match status" value="1"/>
</dbReference>
<gene>
    <name evidence="12" type="ORF">N866_07430</name>
</gene>
<evidence type="ECO:0000256" key="10">
    <source>
        <dbReference type="RuleBase" id="RU004474"/>
    </source>
</evidence>
<protein>
    <recommendedName>
        <fullName evidence="4 9">Dihydrofolate reductase</fullName>
        <ecNumber evidence="3 9">1.5.1.3</ecNumber>
    </recommendedName>
</protein>
<evidence type="ECO:0000256" key="3">
    <source>
        <dbReference type="ARBA" id="ARBA00012856"/>
    </source>
</evidence>
<evidence type="ECO:0000313" key="13">
    <source>
        <dbReference type="Proteomes" id="UP000019753"/>
    </source>
</evidence>
<dbReference type="GO" id="GO:0004146">
    <property type="term" value="F:dihydrofolate reductase activity"/>
    <property type="evidence" value="ECO:0007669"/>
    <property type="project" value="UniProtKB-EC"/>
</dbReference>
<dbReference type="InterPro" id="IPR024072">
    <property type="entry name" value="DHFR-like_dom_sf"/>
</dbReference>
<dbReference type="GO" id="GO:0046452">
    <property type="term" value="P:dihydrofolate metabolic process"/>
    <property type="evidence" value="ECO:0007669"/>
    <property type="project" value="TreeGrafter"/>
</dbReference>
<dbReference type="GO" id="GO:0070401">
    <property type="term" value="F:NADP+ binding"/>
    <property type="evidence" value="ECO:0007669"/>
    <property type="project" value="UniProtKB-ARBA"/>
</dbReference>
<comment type="similarity">
    <text evidence="2 9 10">Belongs to the dihydrofolate reductase family.</text>
</comment>
<dbReference type="CDD" id="cd00209">
    <property type="entry name" value="DHFR"/>
    <property type="match status" value="1"/>
</dbReference>
<dbReference type="Pfam" id="PF00186">
    <property type="entry name" value="DHFR_1"/>
    <property type="match status" value="1"/>
</dbReference>
<dbReference type="InterPro" id="IPR001796">
    <property type="entry name" value="DHFR_dom"/>
</dbReference>
<dbReference type="PANTHER" id="PTHR48069">
    <property type="entry name" value="DIHYDROFOLATE REDUCTASE"/>
    <property type="match status" value="1"/>
</dbReference>
<evidence type="ECO:0000259" key="11">
    <source>
        <dbReference type="PROSITE" id="PS51330"/>
    </source>
</evidence>
<evidence type="ECO:0000256" key="6">
    <source>
        <dbReference type="ARBA" id="ARBA00022857"/>
    </source>
</evidence>
<keyword evidence="7 9" id="KW-0560">Oxidoreductase</keyword>
<dbReference type="InterPro" id="IPR012259">
    <property type="entry name" value="DHFR"/>
</dbReference>
<dbReference type="GO" id="GO:0046654">
    <property type="term" value="P:tetrahydrofolate biosynthetic process"/>
    <property type="evidence" value="ECO:0007669"/>
    <property type="project" value="UniProtKB-UniPathway"/>
</dbReference>
<dbReference type="PROSITE" id="PS00075">
    <property type="entry name" value="DHFR_1"/>
    <property type="match status" value="1"/>
</dbReference>
<evidence type="ECO:0000256" key="4">
    <source>
        <dbReference type="ARBA" id="ARBA00018886"/>
    </source>
</evidence>
<dbReference type="EC" id="1.5.1.3" evidence="3 9"/>
<dbReference type="GO" id="GO:0046655">
    <property type="term" value="P:folic acid metabolic process"/>
    <property type="evidence" value="ECO:0007669"/>
    <property type="project" value="TreeGrafter"/>
</dbReference>
<comment type="caution">
    <text evidence="12">The sequence shown here is derived from an EMBL/GenBank/DDBJ whole genome shotgun (WGS) entry which is preliminary data.</text>
</comment>
<sequence>MTAVLGMIWAQARRGVIGRDGTMPWHVPEDLAHFRAATRGHVVVMGRATWDSLPERFRPLPDRENLVLSRRPGLRLAGARVVASVEEALDAVGGRDAWVIGGGQVYRAFEPVADRLEVTELDLDAAGDTSAPAVDPERWAEVAVEPTTGWAESTAGVRHRFRTYARR</sequence>
<evidence type="ECO:0000256" key="7">
    <source>
        <dbReference type="ARBA" id="ARBA00023002"/>
    </source>
</evidence>
<dbReference type="FunFam" id="3.40.430.10:FF:000001">
    <property type="entry name" value="Dihydrofolate reductase"/>
    <property type="match status" value="1"/>
</dbReference>
<dbReference type="PIRSF" id="PIRSF000194">
    <property type="entry name" value="DHFR"/>
    <property type="match status" value="1"/>
</dbReference>
<organism evidence="12 13">
    <name type="scientific">Actinotalea ferrariae CF5-4</name>
    <dbReference type="NCBI Taxonomy" id="948458"/>
    <lineage>
        <taxon>Bacteria</taxon>
        <taxon>Bacillati</taxon>
        <taxon>Actinomycetota</taxon>
        <taxon>Actinomycetes</taxon>
        <taxon>Micrococcales</taxon>
        <taxon>Cellulomonadaceae</taxon>
        <taxon>Actinotalea</taxon>
    </lineage>
</organism>
<dbReference type="AlphaFoldDB" id="A0A021VN18"/>
<dbReference type="Proteomes" id="UP000019753">
    <property type="component" value="Unassembled WGS sequence"/>
</dbReference>
<evidence type="ECO:0000256" key="8">
    <source>
        <dbReference type="ARBA" id="ARBA00025067"/>
    </source>
</evidence>
<dbReference type="Gene3D" id="3.40.430.10">
    <property type="entry name" value="Dihydrofolate Reductase, subunit A"/>
    <property type="match status" value="1"/>
</dbReference>
<dbReference type="InterPro" id="IPR017925">
    <property type="entry name" value="DHFR_CS"/>
</dbReference>
<accession>A0A021VN18</accession>
<keyword evidence="5 9" id="KW-0554">One-carbon metabolism</keyword>
<dbReference type="GO" id="GO:0006730">
    <property type="term" value="P:one-carbon metabolic process"/>
    <property type="evidence" value="ECO:0007669"/>
    <property type="project" value="UniProtKB-KW"/>
</dbReference>
<feature type="domain" description="DHFR" evidence="11">
    <location>
        <begin position="4"/>
        <end position="166"/>
    </location>
</feature>
<evidence type="ECO:0000256" key="1">
    <source>
        <dbReference type="ARBA" id="ARBA00004903"/>
    </source>
</evidence>
<comment type="catalytic activity">
    <reaction evidence="9">
        <text>(6S)-5,6,7,8-tetrahydrofolate + NADP(+) = 7,8-dihydrofolate + NADPH + H(+)</text>
        <dbReference type="Rhea" id="RHEA:15009"/>
        <dbReference type="ChEBI" id="CHEBI:15378"/>
        <dbReference type="ChEBI" id="CHEBI:57451"/>
        <dbReference type="ChEBI" id="CHEBI:57453"/>
        <dbReference type="ChEBI" id="CHEBI:57783"/>
        <dbReference type="ChEBI" id="CHEBI:58349"/>
        <dbReference type="EC" id="1.5.1.3"/>
    </reaction>
</comment>
<dbReference type="PRINTS" id="PR00070">
    <property type="entry name" value="DHFR"/>
</dbReference>
<evidence type="ECO:0000256" key="5">
    <source>
        <dbReference type="ARBA" id="ARBA00022563"/>
    </source>
</evidence>
<evidence type="ECO:0000256" key="9">
    <source>
        <dbReference type="PIRNR" id="PIRNR000194"/>
    </source>
</evidence>
<name>A0A021VN18_9CELL</name>